<evidence type="ECO:0000256" key="1">
    <source>
        <dbReference type="ARBA" id="ARBA00004236"/>
    </source>
</evidence>
<feature type="transmembrane region" description="Helical" evidence="6">
    <location>
        <begin position="246"/>
        <end position="263"/>
    </location>
</feature>
<keyword evidence="6" id="KW-0812">Transmembrane</keyword>
<evidence type="ECO:0000256" key="3">
    <source>
        <dbReference type="ARBA" id="ARBA00022676"/>
    </source>
</evidence>
<name>A0A0F5L0T8_9HYPH</name>
<dbReference type="PANTHER" id="PTHR43646:SF2">
    <property type="entry name" value="GLYCOSYLTRANSFERASE 2-LIKE DOMAIN-CONTAINING PROTEIN"/>
    <property type="match status" value="1"/>
</dbReference>
<keyword evidence="6" id="KW-1133">Transmembrane helix</keyword>
<feature type="transmembrane region" description="Helical" evidence="6">
    <location>
        <begin position="298"/>
        <end position="322"/>
    </location>
</feature>
<keyword evidence="3" id="KW-0328">Glycosyltransferase</keyword>
<comment type="subcellular location">
    <subcellularLocation>
        <location evidence="1">Cell membrane</location>
    </subcellularLocation>
</comment>
<dbReference type="GO" id="GO:0016757">
    <property type="term" value="F:glycosyltransferase activity"/>
    <property type="evidence" value="ECO:0007669"/>
    <property type="project" value="UniProtKB-KW"/>
</dbReference>
<organism evidence="8 9">
    <name type="scientific">Devosia soli</name>
    <dbReference type="NCBI Taxonomy" id="361041"/>
    <lineage>
        <taxon>Bacteria</taxon>
        <taxon>Pseudomonadati</taxon>
        <taxon>Pseudomonadota</taxon>
        <taxon>Alphaproteobacteria</taxon>
        <taxon>Hyphomicrobiales</taxon>
        <taxon>Devosiaceae</taxon>
        <taxon>Devosia</taxon>
    </lineage>
</organism>
<feature type="domain" description="Glycosyltransferase 2-like" evidence="7">
    <location>
        <begin position="7"/>
        <end position="174"/>
    </location>
</feature>
<dbReference type="InterPro" id="IPR029044">
    <property type="entry name" value="Nucleotide-diphossugar_trans"/>
</dbReference>
<protein>
    <submittedName>
        <fullName evidence="8">Succinoglycan biosynthesis protein exoa</fullName>
    </submittedName>
</protein>
<evidence type="ECO:0000313" key="8">
    <source>
        <dbReference type="EMBL" id="KKB75815.1"/>
    </source>
</evidence>
<dbReference type="GO" id="GO:0005886">
    <property type="term" value="C:plasma membrane"/>
    <property type="evidence" value="ECO:0007669"/>
    <property type="project" value="UniProtKB-SubCell"/>
</dbReference>
<sequence length="332" mass="36699">MSARVVIVVPTLNESRHIGDLLDRLLLEADVLDARIVVADGGSTDGTPDIVKGRAEASTRIFFIHNSRRIQSAAINLAVRQFGDGMDYLIRIDAHGAYPEAYCRQLVAEADRRQAGSVVVPMNTVGQAAFQSAVATAQNSPIGTGGSEHRMGKGGHEVEHGHHALMRVDAFRAVGGYDESFRCNEDAELDFRLRAAGHTIWLTDRTGMTYYPRSTMSGLFRQYFGYGGGRAANILKHRMRPRLRQMAPLAILPVVLLAALSIWHWIFLIPLLAWGVGCIALGMAAAKKHYPEYGVPLWFAPLVGWAAMIMHFAWSSGFWLHVLARPFRREPV</sequence>
<keyword evidence="2" id="KW-1003">Cell membrane</keyword>
<dbReference type="Proteomes" id="UP000033514">
    <property type="component" value="Unassembled WGS sequence"/>
</dbReference>
<dbReference type="InterPro" id="IPR001173">
    <property type="entry name" value="Glyco_trans_2-like"/>
</dbReference>
<dbReference type="Pfam" id="PF00535">
    <property type="entry name" value="Glycos_transf_2"/>
    <property type="match status" value="1"/>
</dbReference>
<reference evidence="8 9" key="1">
    <citation type="submission" date="2015-03" db="EMBL/GenBank/DDBJ databases">
        <authorList>
            <person name="Hassan Y.I."/>
            <person name="Lepp D."/>
            <person name="Zhou T."/>
        </authorList>
    </citation>
    <scope>NUCLEOTIDE SEQUENCE [LARGE SCALE GENOMIC DNA]</scope>
    <source>
        <strain evidence="8 9">GH2-10</strain>
    </source>
</reference>
<keyword evidence="5 6" id="KW-0472">Membrane</keyword>
<dbReference type="AlphaFoldDB" id="A0A0F5L0T8"/>
<dbReference type="PANTHER" id="PTHR43646">
    <property type="entry name" value="GLYCOSYLTRANSFERASE"/>
    <property type="match status" value="1"/>
</dbReference>
<feature type="transmembrane region" description="Helical" evidence="6">
    <location>
        <begin position="269"/>
        <end position="286"/>
    </location>
</feature>
<dbReference type="Gene3D" id="3.90.550.10">
    <property type="entry name" value="Spore Coat Polysaccharide Biosynthesis Protein SpsA, Chain A"/>
    <property type="match status" value="1"/>
</dbReference>
<dbReference type="PATRIC" id="fig|361041.3.peg.3168"/>
<accession>A0A0F5L0T8</accession>
<keyword evidence="9" id="KW-1185">Reference proteome</keyword>
<evidence type="ECO:0000313" key="9">
    <source>
        <dbReference type="Proteomes" id="UP000033514"/>
    </source>
</evidence>
<dbReference type="RefSeq" id="WP_046144635.1">
    <property type="nucleotide sequence ID" value="NZ_LAJG01000048.1"/>
</dbReference>
<dbReference type="CDD" id="cd02525">
    <property type="entry name" value="Succinoglycan_BP_ExoA"/>
    <property type="match status" value="1"/>
</dbReference>
<comment type="caution">
    <text evidence="8">The sequence shown here is derived from an EMBL/GenBank/DDBJ whole genome shotgun (WGS) entry which is preliminary data.</text>
</comment>
<keyword evidence="4" id="KW-0808">Transferase</keyword>
<dbReference type="EMBL" id="LAJG01000048">
    <property type="protein sequence ID" value="KKB75815.1"/>
    <property type="molecule type" value="Genomic_DNA"/>
</dbReference>
<evidence type="ECO:0000256" key="2">
    <source>
        <dbReference type="ARBA" id="ARBA00022475"/>
    </source>
</evidence>
<gene>
    <name evidence="8" type="ORF">VW35_18775</name>
</gene>
<proteinExistence type="predicted"/>
<evidence type="ECO:0000256" key="6">
    <source>
        <dbReference type="SAM" id="Phobius"/>
    </source>
</evidence>
<dbReference type="STRING" id="361041.VW35_18775"/>
<evidence type="ECO:0000259" key="7">
    <source>
        <dbReference type="Pfam" id="PF00535"/>
    </source>
</evidence>
<dbReference type="SUPFAM" id="SSF53448">
    <property type="entry name" value="Nucleotide-diphospho-sugar transferases"/>
    <property type="match status" value="1"/>
</dbReference>
<evidence type="ECO:0000256" key="4">
    <source>
        <dbReference type="ARBA" id="ARBA00022679"/>
    </source>
</evidence>
<evidence type="ECO:0000256" key="5">
    <source>
        <dbReference type="ARBA" id="ARBA00023136"/>
    </source>
</evidence>